<sequence length="138" mass="15382">MGVKVMDKTHKRIVAISKPVAETIEKYISNEVHLDEDETIIYTAKFPGGIEMDIKCCGVQNEEDGAWTEAVLFKNGCEVAVSGVEEEFLGEWSLKFDGVVYTTIIEIEKGSAIISSDESQEEHCAPSGSMKKYREKKE</sequence>
<organism evidence="2">
    <name type="scientific">Myoviridae sp. ctcwu24</name>
    <dbReference type="NCBI Taxonomy" id="2826670"/>
    <lineage>
        <taxon>Viruses</taxon>
        <taxon>Duplodnaviria</taxon>
        <taxon>Heunggongvirae</taxon>
        <taxon>Uroviricota</taxon>
        <taxon>Caudoviricetes</taxon>
    </lineage>
</organism>
<protein>
    <submittedName>
        <fullName evidence="2">Uncharacterized protein</fullName>
    </submittedName>
</protein>
<accession>A0A8S5NGK2</accession>
<feature type="region of interest" description="Disordered" evidence="1">
    <location>
        <begin position="116"/>
        <end position="138"/>
    </location>
</feature>
<evidence type="ECO:0000256" key="1">
    <source>
        <dbReference type="SAM" id="MobiDB-lite"/>
    </source>
</evidence>
<reference evidence="2" key="1">
    <citation type="journal article" date="2021" name="Proc. Natl. Acad. Sci. U.S.A.">
        <title>A Catalog of Tens of Thousands of Viruses from Human Metagenomes Reveals Hidden Associations with Chronic Diseases.</title>
        <authorList>
            <person name="Tisza M.J."/>
            <person name="Buck C.B."/>
        </authorList>
    </citation>
    <scope>NUCLEOTIDE SEQUENCE</scope>
    <source>
        <strain evidence="2">Ctcwu24</strain>
    </source>
</reference>
<name>A0A8S5NGK2_9CAUD</name>
<dbReference type="EMBL" id="BK015167">
    <property type="protein sequence ID" value="DAD93822.1"/>
    <property type="molecule type" value="Genomic_DNA"/>
</dbReference>
<proteinExistence type="predicted"/>
<evidence type="ECO:0000313" key="2">
    <source>
        <dbReference type="EMBL" id="DAD93822.1"/>
    </source>
</evidence>